<feature type="transmembrane region" description="Helical" evidence="9">
    <location>
        <begin position="377"/>
        <end position="396"/>
    </location>
</feature>
<keyword evidence="5 9" id="KW-0812">Transmembrane</keyword>
<protein>
    <submittedName>
        <fullName evidence="10">Iron complex transport system permease protein</fullName>
    </submittedName>
</protein>
<evidence type="ECO:0000256" key="1">
    <source>
        <dbReference type="ARBA" id="ARBA00004651"/>
    </source>
</evidence>
<dbReference type="RefSeq" id="WP_307634247.1">
    <property type="nucleotide sequence ID" value="NZ_JAUSQL010000001.1"/>
</dbReference>
<keyword evidence="3" id="KW-0813">Transport</keyword>
<comment type="subcellular location">
    <subcellularLocation>
        <location evidence="1">Cell membrane</location>
        <topology evidence="1">Multi-pass membrane protein</topology>
    </subcellularLocation>
</comment>
<keyword evidence="4" id="KW-1003">Cell membrane</keyword>
<comment type="similarity">
    <text evidence="2">Belongs to the binding-protein-dependent transport system permease family. FecCD subfamily.</text>
</comment>
<feature type="transmembrane region" description="Helical" evidence="9">
    <location>
        <begin position="267"/>
        <end position="290"/>
    </location>
</feature>
<feature type="transmembrane region" description="Helical" evidence="9">
    <location>
        <begin position="310"/>
        <end position="338"/>
    </location>
</feature>
<dbReference type="PANTHER" id="PTHR30472:SF27">
    <property type="entry name" value="PETROBACTIN IMPORT SYSTEM PERMEASE PROTEIN YCLN"/>
    <property type="match status" value="1"/>
</dbReference>
<dbReference type="Pfam" id="PF01032">
    <property type="entry name" value="FecCD"/>
    <property type="match status" value="1"/>
</dbReference>
<dbReference type="InterPro" id="IPR037294">
    <property type="entry name" value="ABC_BtuC-like"/>
</dbReference>
<dbReference type="PANTHER" id="PTHR30472">
    <property type="entry name" value="FERRIC ENTEROBACTIN TRANSPORT SYSTEM PERMEASE PROTEIN"/>
    <property type="match status" value="1"/>
</dbReference>
<evidence type="ECO:0000256" key="6">
    <source>
        <dbReference type="ARBA" id="ARBA00022989"/>
    </source>
</evidence>
<feature type="transmembrane region" description="Helical" evidence="9">
    <location>
        <begin position="193"/>
        <end position="213"/>
    </location>
</feature>
<evidence type="ECO:0000256" key="9">
    <source>
        <dbReference type="SAM" id="Phobius"/>
    </source>
</evidence>
<dbReference type="SUPFAM" id="SSF81345">
    <property type="entry name" value="ABC transporter involved in vitamin B12 uptake, BtuC"/>
    <property type="match status" value="1"/>
</dbReference>
<evidence type="ECO:0000256" key="5">
    <source>
        <dbReference type="ARBA" id="ARBA00022692"/>
    </source>
</evidence>
<keyword evidence="7 9" id="KW-0472">Membrane</keyword>
<evidence type="ECO:0000256" key="4">
    <source>
        <dbReference type="ARBA" id="ARBA00022475"/>
    </source>
</evidence>
<dbReference type="InterPro" id="IPR000522">
    <property type="entry name" value="ABC_transptr_permease_BtuC"/>
</dbReference>
<dbReference type="CDD" id="cd06550">
    <property type="entry name" value="TM_ABC_iron-siderophores_like"/>
    <property type="match status" value="1"/>
</dbReference>
<dbReference type="Gene3D" id="1.10.3470.10">
    <property type="entry name" value="ABC transporter involved in vitamin B12 uptake, BtuC"/>
    <property type="match status" value="1"/>
</dbReference>
<feature type="transmembrane region" description="Helical" evidence="9">
    <location>
        <begin position="136"/>
        <end position="156"/>
    </location>
</feature>
<keyword evidence="6 9" id="KW-1133">Transmembrane helix</keyword>
<evidence type="ECO:0000256" key="8">
    <source>
        <dbReference type="SAM" id="MobiDB-lite"/>
    </source>
</evidence>
<reference evidence="10 11" key="1">
    <citation type="submission" date="2023-07" db="EMBL/GenBank/DDBJ databases">
        <title>Sequencing the genomes of 1000 actinobacteria strains.</title>
        <authorList>
            <person name="Klenk H.-P."/>
        </authorList>
    </citation>
    <scope>NUCLEOTIDE SEQUENCE [LARGE SCALE GENOMIC DNA]</scope>
    <source>
        <strain evidence="10 11">DSM 19515</strain>
    </source>
</reference>
<feature type="transmembrane region" description="Helical" evidence="9">
    <location>
        <begin position="83"/>
        <end position="104"/>
    </location>
</feature>
<feature type="region of interest" description="Disordered" evidence="8">
    <location>
        <begin position="1"/>
        <end position="56"/>
    </location>
</feature>
<accession>A0ABT9PGD5</accession>
<gene>
    <name evidence="10" type="ORF">J2S45_000206</name>
</gene>
<feature type="compositionally biased region" description="Basic and acidic residues" evidence="8">
    <location>
        <begin position="32"/>
        <end position="47"/>
    </location>
</feature>
<organism evidence="10 11">
    <name type="scientific">Trueperella abortisuis</name>
    <dbReference type="NCBI Taxonomy" id="445930"/>
    <lineage>
        <taxon>Bacteria</taxon>
        <taxon>Bacillati</taxon>
        <taxon>Actinomycetota</taxon>
        <taxon>Actinomycetes</taxon>
        <taxon>Actinomycetales</taxon>
        <taxon>Actinomycetaceae</taxon>
        <taxon>Trueperella</taxon>
    </lineage>
</organism>
<evidence type="ECO:0000256" key="7">
    <source>
        <dbReference type="ARBA" id="ARBA00023136"/>
    </source>
</evidence>
<evidence type="ECO:0000256" key="2">
    <source>
        <dbReference type="ARBA" id="ARBA00007935"/>
    </source>
</evidence>
<proteinExistence type="inferred from homology"/>
<evidence type="ECO:0000256" key="3">
    <source>
        <dbReference type="ARBA" id="ARBA00022448"/>
    </source>
</evidence>
<feature type="transmembrane region" description="Helical" evidence="9">
    <location>
        <begin position="350"/>
        <end position="371"/>
    </location>
</feature>
<sequence>MRSSKSMEASAPDSGADAPRQPQAHPRGAETAPRRPGQDRPGQDRPGQRRPLQPLKLEQFRGCRHAECEESRSCTRSARRGHFLRAMGIMAGAVLVLGVVSTLIGGADMSIGAILTGEASASDLQILFVSRLPRTLAVILSGAAMAVAGLVMQLLVRNRFVEPSTTGVTESAGLGILVATVFLPTLSLPGKMLIAVAFALAGTALLTLILRSLDHRDIIVVPLVGLILSGIIGSAATFLAWEFQLQGTLNAWMTGDFSGIIRGRYELLWIVAVVAALAYLFADRFTIAGLGEDLARNLGLNYGAVQSVGLTIVAVVTGITTVVAGPLPFLGLVVPNLVSIFHGDDIRRSLPLVALMGATFVLVADIIGRVLIAPAEVPVGVVMGILGAGIFLAILMKRVKK</sequence>
<evidence type="ECO:0000313" key="11">
    <source>
        <dbReference type="Proteomes" id="UP001230145"/>
    </source>
</evidence>
<keyword evidence="11" id="KW-1185">Reference proteome</keyword>
<dbReference type="Proteomes" id="UP001230145">
    <property type="component" value="Unassembled WGS sequence"/>
</dbReference>
<evidence type="ECO:0000313" key="10">
    <source>
        <dbReference type="EMBL" id="MDP9831527.1"/>
    </source>
</evidence>
<comment type="caution">
    <text evidence="10">The sequence shown here is derived from an EMBL/GenBank/DDBJ whole genome shotgun (WGS) entry which is preliminary data.</text>
</comment>
<dbReference type="EMBL" id="JAUSQL010000001">
    <property type="protein sequence ID" value="MDP9831527.1"/>
    <property type="molecule type" value="Genomic_DNA"/>
</dbReference>
<feature type="transmembrane region" description="Helical" evidence="9">
    <location>
        <begin position="219"/>
        <end position="241"/>
    </location>
</feature>
<feature type="transmembrane region" description="Helical" evidence="9">
    <location>
        <begin position="168"/>
        <end position="186"/>
    </location>
</feature>
<name>A0ABT9PGD5_9ACTO</name>